<dbReference type="AlphaFoldDB" id="A0A915KN17"/>
<proteinExistence type="predicted"/>
<accession>A0A915KN17</accession>
<sequence>MEISETIQSKALLRLVCLYVQELLQADFYDQCLFLRGVAIVGAYPIGRRRYKRNSSVFDPSFPSFPNANIPFYQLWPFPVPTPAPAPFEKFLPQPPNEYPKNPYLAHMNDWFEPSFGFGLSYLPGPDLMGGDIHFPTADLFQDKNVVSGTWARAAPNNYRFGTQGGPLFPWMSKKYPDAIRAIDYIGRAGNFRRATDPAFNLFKS</sequence>
<reference evidence="2" key="1">
    <citation type="submission" date="2022-11" db="UniProtKB">
        <authorList>
            <consortium name="WormBaseParasite"/>
        </authorList>
    </citation>
    <scope>IDENTIFICATION</scope>
</reference>
<protein>
    <submittedName>
        <fullName evidence="2">Uncharacterized protein</fullName>
    </submittedName>
</protein>
<dbReference type="WBParaSite" id="nRc.2.0.1.t40181-RA">
    <property type="protein sequence ID" value="nRc.2.0.1.t40181-RA"/>
    <property type="gene ID" value="nRc.2.0.1.g40181"/>
</dbReference>
<organism evidence="1 2">
    <name type="scientific">Romanomermis culicivorax</name>
    <name type="common">Nematode worm</name>
    <dbReference type="NCBI Taxonomy" id="13658"/>
    <lineage>
        <taxon>Eukaryota</taxon>
        <taxon>Metazoa</taxon>
        <taxon>Ecdysozoa</taxon>
        <taxon>Nematoda</taxon>
        <taxon>Enoplea</taxon>
        <taxon>Dorylaimia</taxon>
        <taxon>Mermithida</taxon>
        <taxon>Mermithoidea</taxon>
        <taxon>Mermithidae</taxon>
        <taxon>Romanomermis</taxon>
    </lineage>
</organism>
<evidence type="ECO:0000313" key="1">
    <source>
        <dbReference type="Proteomes" id="UP000887565"/>
    </source>
</evidence>
<keyword evidence="1" id="KW-1185">Reference proteome</keyword>
<evidence type="ECO:0000313" key="2">
    <source>
        <dbReference type="WBParaSite" id="nRc.2.0.1.t40181-RA"/>
    </source>
</evidence>
<dbReference type="Proteomes" id="UP000887565">
    <property type="component" value="Unplaced"/>
</dbReference>
<name>A0A915KN17_ROMCU</name>